<keyword evidence="2" id="KW-1185">Reference proteome</keyword>
<dbReference type="AlphaFoldDB" id="A0A183DNG0"/>
<dbReference type="GO" id="GO:0006914">
    <property type="term" value="P:autophagy"/>
    <property type="evidence" value="ECO:0007669"/>
    <property type="project" value="TreeGrafter"/>
</dbReference>
<dbReference type="WBParaSite" id="GPUH_0001026401-mRNA-1">
    <property type="protein sequence ID" value="GPUH_0001026401-mRNA-1"/>
    <property type="gene ID" value="GPUH_0001026401"/>
</dbReference>
<gene>
    <name evidence="1" type="ORF">GPUH_LOCUS10251</name>
</gene>
<dbReference type="GO" id="GO:0016020">
    <property type="term" value="C:membrane"/>
    <property type="evidence" value="ECO:0007669"/>
    <property type="project" value="TreeGrafter"/>
</dbReference>
<name>A0A183DNG0_9BILA</name>
<reference evidence="3" key="1">
    <citation type="submission" date="2016-06" db="UniProtKB">
        <authorList>
            <consortium name="WormBaseParasite"/>
        </authorList>
    </citation>
    <scope>IDENTIFICATION</scope>
</reference>
<dbReference type="InterPro" id="IPR032914">
    <property type="entry name" value="Vam6/VPS39/TRAP1"/>
</dbReference>
<dbReference type="EMBL" id="UYRT01077898">
    <property type="protein sequence ID" value="VDN17189.1"/>
    <property type="molecule type" value="Genomic_DNA"/>
</dbReference>
<evidence type="ECO:0000313" key="1">
    <source>
        <dbReference type="EMBL" id="VDN17189.1"/>
    </source>
</evidence>
<dbReference type="GO" id="GO:0005737">
    <property type="term" value="C:cytoplasm"/>
    <property type="evidence" value="ECO:0007669"/>
    <property type="project" value="TreeGrafter"/>
</dbReference>
<proteinExistence type="predicted"/>
<protein>
    <submittedName>
        <fullName evidence="3">Vps39_2 domain-containing protein</fullName>
    </submittedName>
</protein>
<evidence type="ECO:0000313" key="3">
    <source>
        <dbReference type="WBParaSite" id="GPUH_0001026401-mRNA-1"/>
    </source>
</evidence>
<sequence>MFSLFLLNWHNDLVLSREQKKKAIKKLLKIVFIDDCEEVRSLNRERVLKFLTHECLATVVPYLEHIIYKWNEDAPKFHEALGEHYIAKVKQLLRDYINVLREALYEERALLLGRMKRHQQALAIYTQILKNYKLAEKYCTNYFDPQDPEHSKVFLILLQMYTSPPDISIVGLMQNELYQAAPNPAEAIRILKEHSDVFDTVEAVASLPLDYTLKCVWPGVATILQAIHDRKVATMLHRCACDAALKRLLWRRAKSHSVKFVVDYTSECAACGKRVANRSALRTVVPFAMLDDWLY</sequence>
<accession>A0A183DNG0</accession>
<dbReference type="OrthoDB" id="5325112at2759"/>
<dbReference type="PANTHER" id="PTHR12894">
    <property type="entry name" value="CNH DOMAIN CONTAINING"/>
    <property type="match status" value="1"/>
</dbReference>
<dbReference type="PANTHER" id="PTHR12894:SF49">
    <property type="entry name" value="VAM6_VPS39-LIKE PROTEIN"/>
    <property type="match status" value="1"/>
</dbReference>
<reference evidence="1 2" key="2">
    <citation type="submission" date="2018-11" db="EMBL/GenBank/DDBJ databases">
        <authorList>
            <consortium name="Pathogen Informatics"/>
        </authorList>
    </citation>
    <scope>NUCLEOTIDE SEQUENCE [LARGE SCALE GENOMIC DNA]</scope>
</reference>
<organism evidence="3">
    <name type="scientific">Gongylonema pulchrum</name>
    <dbReference type="NCBI Taxonomy" id="637853"/>
    <lineage>
        <taxon>Eukaryota</taxon>
        <taxon>Metazoa</taxon>
        <taxon>Ecdysozoa</taxon>
        <taxon>Nematoda</taxon>
        <taxon>Chromadorea</taxon>
        <taxon>Rhabditida</taxon>
        <taxon>Spirurina</taxon>
        <taxon>Spiruromorpha</taxon>
        <taxon>Spiruroidea</taxon>
        <taxon>Gongylonematidae</taxon>
        <taxon>Gongylonema</taxon>
    </lineage>
</organism>
<evidence type="ECO:0000313" key="2">
    <source>
        <dbReference type="Proteomes" id="UP000271098"/>
    </source>
</evidence>
<dbReference type="Proteomes" id="UP000271098">
    <property type="component" value="Unassembled WGS sequence"/>
</dbReference>
<dbReference type="GO" id="GO:0034058">
    <property type="term" value="P:endosomal vesicle fusion"/>
    <property type="evidence" value="ECO:0007669"/>
    <property type="project" value="TreeGrafter"/>
</dbReference>